<keyword evidence="2" id="KW-0645">Protease</keyword>
<dbReference type="Gene3D" id="3.30.10.20">
    <property type="match status" value="1"/>
</dbReference>
<dbReference type="Pfam" id="PF00905">
    <property type="entry name" value="Transpeptidase"/>
    <property type="match status" value="1"/>
</dbReference>
<evidence type="ECO:0000256" key="7">
    <source>
        <dbReference type="ARBA" id="ARBA00034000"/>
    </source>
</evidence>
<dbReference type="InterPro" id="IPR023346">
    <property type="entry name" value="Lysozyme-like_dom_sf"/>
</dbReference>
<dbReference type="SUPFAM" id="SSF53955">
    <property type="entry name" value="Lysozyme-like"/>
    <property type="match status" value="1"/>
</dbReference>
<evidence type="ECO:0000256" key="3">
    <source>
        <dbReference type="ARBA" id="ARBA00022676"/>
    </source>
</evidence>
<dbReference type="SMART" id="SM00740">
    <property type="entry name" value="PASTA"/>
    <property type="match status" value="1"/>
</dbReference>
<dbReference type="Pfam" id="PF03793">
    <property type="entry name" value="PASTA"/>
    <property type="match status" value="1"/>
</dbReference>
<comment type="caution">
    <text evidence="10">The sequence shown here is derived from an EMBL/GenBank/DDBJ whole genome shotgun (WGS) entry which is preliminary data.</text>
</comment>
<dbReference type="PANTHER" id="PTHR32282">
    <property type="entry name" value="BINDING PROTEIN TRANSPEPTIDASE, PUTATIVE-RELATED"/>
    <property type="match status" value="1"/>
</dbReference>
<evidence type="ECO:0000256" key="2">
    <source>
        <dbReference type="ARBA" id="ARBA00022670"/>
    </source>
</evidence>
<reference evidence="11" key="1">
    <citation type="journal article" date="2019" name="Int. J. Syst. Evol. Microbiol.">
        <title>The Global Catalogue of Microorganisms (GCM) 10K type strain sequencing project: providing services to taxonomists for standard genome sequencing and annotation.</title>
        <authorList>
            <consortium name="The Broad Institute Genomics Platform"/>
            <consortium name="The Broad Institute Genome Sequencing Center for Infectious Disease"/>
            <person name="Wu L."/>
            <person name="Ma J."/>
        </authorList>
    </citation>
    <scope>NUCLEOTIDE SEQUENCE [LARGE SCALE GENOMIC DNA]</scope>
    <source>
        <strain evidence="11">NBRC 105830</strain>
    </source>
</reference>
<dbReference type="Gene3D" id="3.40.710.10">
    <property type="entry name" value="DD-peptidase/beta-lactamase superfamily"/>
    <property type="match status" value="1"/>
</dbReference>
<dbReference type="PANTHER" id="PTHR32282:SF33">
    <property type="entry name" value="PEPTIDOGLYCAN GLYCOSYLTRANSFERASE"/>
    <property type="match status" value="1"/>
</dbReference>
<keyword evidence="3" id="KW-0328">Glycosyltransferase</keyword>
<accession>A0ABQ6HQX9</accession>
<keyword evidence="1 10" id="KW-0121">Carboxypeptidase</keyword>
<dbReference type="Gene3D" id="1.10.3810.10">
    <property type="entry name" value="Biosynthetic peptidoglycan transglycosylase-like"/>
    <property type="match status" value="1"/>
</dbReference>
<keyword evidence="6" id="KW-0511">Multifunctional enzyme</keyword>
<keyword evidence="11" id="KW-1185">Reference proteome</keyword>
<dbReference type="PROSITE" id="PS51178">
    <property type="entry name" value="PASTA"/>
    <property type="match status" value="1"/>
</dbReference>
<comment type="catalytic activity">
    <reaction evidence="7">
        <text>Preferential cleavage: (Ac)2-L-Lys-D-Ala-|-D-Ala. Also transpeptidation of peptidyl-alanyl moieties that are N-acyl substituents of D-alanine.</text>
        <dbReference type="EC" id="3.4.16.4"/>
    </reaction>
</comment>
<dbReference type="Proteomes" id="UP001157109">
    <property type="component" value="Unassembled WGS sequence"/>
</dbReference>
<dbReference type="InterPro" id="IPR036950">
    <property type="entry name" value="PBP_transglycosylase"/>
</dbReference>
<protein>
    <submittedName>
        <fullName evidence="10">Carboxypeptidase</fullName>
    </submittedName>
</protein>
<dbReference type="InterPro" id="IPR006311">
    <property type="entry name" value="TAT_signal"/>
</dbReference>
<dbReference type="InterPro" id="IPR001264">
    <property type="entry name" value="Glyco_trans_51"/>
</dbReference>
<evidence type="ECO:0000256" key="1">
    <source>
        <dbReference type="ARBA" id="ARBA00022645"/>
    </source>
</evidence>
<dbReference type="InterPro" id="IPR012338">
    <property type="entry name" value="Beta-lactam/transpept-like"/>
</dbReference>
<evidence type="ECO:0000256" key="8">
    <source>
        <dbReference type="ARBA" id="ARBA00049902"/>
    </source>
</evidence>
<dbReference type="CDD" id="cd06577">
    <property type="entry name" value="PASTA_pknB"/>
    <property type="match status" value="1"/>
</dbReference>
<evidence type="ECO:0000313" key="10">
    <source>
        <dbReference type="EMBL" id="GMA19879.1"/>
    </source>
</evidence>
<dbReference type="RefSeq" id="WP_284284504.1">
    <property type="nucleotide sequence ID" value="NZ_BSUJ01000001.1"/>
</dbReference>
<name>A0ABQ6HQX9_9MICO</name>
<organism evidence="10 11">
    <name type="scientific">Arsenicicoccus piscis</name>
    <dbReference type="NCBI Taxonomy" id="673954"/>
    <lineage>
        <taxon>Bacteria</taxon>
        <taxon>Bacillati</taxon>
        <taxon>Actinomycetota</taxon>
        <taxon>Actinomycetes</taxon>
        <taxon>Micrococcales</taxon>
        <taxon>Intrasporangiaceae</taxon>
        <taxon>Arsenicicoccus</taxon>
    </lineage>
</organism>
<dbReference type="SUPFAM" id="SSF56601">
    <property type="entry name" value="beta-lactamase/transpeptidase-like"/>
    <property type="match status" value="1"/>
</dbReference>
<keyword evidence="4" id="KW-0808">Transferase</keyword>
<feature type="domain" description="PASTA" evidence="9">
    <location>
        <begin position="674"/>
        <end position="744"/>
    </location>
</feature>
<dbReference type="GO" id="GO:0004180">
    <property type="term" value="F:carboxypeptidase activity"/>
    <property type="evidence" value="ECO:0007669"/>
    <property type="project" value="UniProtKB-KW"/>
</dbReference>
<dbReference type="InterPro" id="IPR050396">
    <property type="entry name" value="Glycosyltr_51/Transpeptidase"/>
</dbReference>
<evidence type="ECO:0000256" key="4">
    <source>
        <dbReference type="ARBA" id="ARBA00022679"/>
    </source>
</evidence>
<evidence type="ECO:0000313" key="11">
    <source>
        <dbReference type="Proteomes" id="UP001157109"/>
    </source>
</evidence>
<evidence type="ECO:0000256" key="5">
    <source>
        <dbReference type="ARBA" id="ARBA00022801"/>
    </source>
</evidence>
<dbReference type="InterPro" id="IPR005543">
    <property type="entry name" value="PASTA_dom"/>
</dbReference>
<dbReference type="Pfam" id="PF00912">
    <property type="entry name" value="Transgly"/>
    <property type="match status" value="1"/>
</dbReference>
<evidence type="ECO:0000259" key="9">
    <source>
        <dbReference type="PROSITE" id="PS51178"/>
    </source>
</evidence>
<evidence type="ECO:0000256" key="6">
    <source>
        <dbReference type="ARBA" id="ARBA00023268"/>
    </source>
</evidence>
<proteinExistence type="predicted"/>
<dbReference type="InterPro" id="IPR001460">
    <property type="entry name" value="PCN-bd_Tpept"/>
</dbReference>
<dbReference type="EMBL" id="BSUJ01000001">
    <property type="protein sequence ID" value="GMA19879.1"/>
    <property type="molecule type" value="Genomic_DNA"/>
</dbReference>
<keyword evidence="5" id="KW-0378">Hydrolase</keyword>
<comment type="catalytic activity">
    <reaction evidence="8">
        <text>[GlcNAc-(1-&gt;4)-Mur2Ac(oyl-L-Ala-gamma-D-Glu-L-Lys-D-Ala-D-Ala)](n)-di-trans,octa-cis-undecaprenyl diphosphate + beta-D-GlcNAc-(1-&gt;4)-Mur2Ac(oyl-L-Ala-gamma-D-Glu-L-Lys-D-Ala-D-Ala)-di-trans,octa-cis-undecaprenyl diphosphate = [GlcNAc-(1-&gt;4)-Mur2Ac(oyl-L-Ala-gamma-D-Glu-L-Lys-D-Ala-D-Ala)](n+1)-di-trans,octa-cis-undecaprenyl diphosphate + di-trans,octa-cis-undecaprenyl diphosphate + H(+)</text>
        <dbReference type="Rhea" id="RHEA:23708"/>
        <dbReference type="Rhea" id="RHEA-COMP:9602"/>
        <dbReference type="Rhea" id="RHEA-COMP:9603"/>
        <dbReference type="ChEBI" id="CHEBI:15378"/>
        <dbReference type="ChEBI" id="CHEBI:58405"/>
        <dbReference type="ChEBI" id="CHEBI:60033"/>
        <dbReference type="ChEBI" id="CHEBI:78435"/>
        <dbReference type="EC" id="2.4.99.28"/>
    </reaction>
</comment>
<sequence length="753" mass="78071">MSAFSAGPEPPGRRALVGRLAAGGAVAGLLMAAVAAPAVMTAGAASNAVVDYWDGLPTTLPSEPPPQRSTILAADGSKIAEFFQENRVPLRLAEVAPIARRAVVAVEDDRFYSHGPIDLRGTLRALVNNSAGGGRQGGSTLTQQYVKNQLLNTADTGDEKARATEVSLARKAAEARLAAALEKTMTKDQILEGYLNIAYYGDGAYGIGTAAQHYFSVPASKLSLEQAALLAGLVQNPIGYDPTLHPEAARTRRNIVLARMRDTGVITAAQASAAQRTPVTLKLSDPANGCTASRYPFYCQWIKDTLLTDPTFGVNAAARKRFVDRGGLVIKTAMQPKVMAATQKAVDDALGRDNQFAAGVAVVQPGTGHVLGFAQNRTFGVKPGQTNVNYPTMRSFQPGSTFKPITYATGLENGFPVEGTINAPARFYPTSMNAPPAGYYRNQSSVDAGVLTAGQAIARSSNTWFLTLEQDVGVPKVAAMADRLGYGLKSKVGPRDGSLTLGAYDTSPLRMAAIYASFAAHGRVCAPIGIVSITDATGAAVKVPSAGCHQEVRAGIADAVTAGLAQTIDGPDPYRTGKNLSLGRPAAGKTGTTDGNSAVWFAGFTPQLATAVWVGDPRGGQAHPVNSLRLYGNRISSVFGSTAAGPIWRAAMLAMHEGAPVQHFAPVGPAELSGATSITPDVRGLTVDQAIGDLQRSGFTVTIAPQTAAESATSKPGQVASQTPAPGTVVGLRGTARLVLTAGSDTSKVVPAP</sequence>
<dbReference type="PROSITE" id="PS51318">
    <property type="entry name" value="TAT"/>
    <property type="match status" value="1"/>
</dbReference>
<gene>
    <name evidence="10" type="ORF">GCM10025862_19000</name>
</gene>